<reference evidence="2 3" key="1">
    <citation type="submission" date="2023-08" db="EMBL/GenBank/DDBJ databases">
        <title>Black Yeasts Isolated from many extreme environments.</title>
        <authorList>
            <person name="Coleine C."/>
            <person name="Stajich J.E."/>
            <person name="Selbmann L."/>
        </authorList>
    </citation>
    <scope>NUCLEOTIDE SEQUENCE [LARGE SCALE GENOMIC DNA]</scope>
    <source>
        <strain evidence="2 3">CCFEE 5885</strain>
    </source>
</reference>
<feature type="compositionally biased region" description="Polar residues" evidence="1">
    <location>
        <begin position="439"/>
        <end position="455"/>
    </location>
</feature>
<name>A0ABR0KCI8_9EURO</name>
<evidence type="ECO:0000313" key="2">
    <source>
        <dbReference type="EMBL" id="KAK5093475.1"/>
    </source>
</evidence>
<dbReference type="EMBL" id="JAVRRG010000042">
    <property type="protein sequence ID" value="KAK5093475.1"/>
    <property type="molecule type" value="Genomic_DNA"/>
</dbReference>
<dbReference type="Proteomes" id="UP001345013">
    <property type="component" value="Unassembled WGS sequence"/>
</dbReference>
<proteinExistence type="predicted"/>
<evidence type="ECO:0000313" key="3">
    <source>
        <dbReference type="Proteomes" id="UP001345013"/>
    </source>
</evidence>
<accession>A0ABR0KCI8</accession>
<sequence>MFQDHGENAANGRLLRRFYEPLILLSVLDPTRGAQRPDLITDRGLQGRQKLWRSFLDQLSFLCDAKKGGDTVTAIAARRTVEHTVFWLASNSNARRKAKNHVEWILSRLNNLYDADLEETVRIENDITTRCIEFSSTRINTYVTFLLKDLEKARPCELTKRDEDKQLFDALKPFEQHRDNPRALCAYAYEFRRMEAVRILTKRHISHEARGRWSDIRHNIGRLGCWVKAVKILLEAAQSFPQQLEGAKVDQILPRGPADIPPRRNECIALDFKDLVKRMVPKSNKAVADRLNQSLDELKAMMPLTRHFEETYMTFEPRPHAEVLVLEHFSERHFEFVNDDRYIGCSKPSCYCCALYMKVHPGRFEPRACHGNLWPNWAPPIPLPVITSPTKKGALMQRPQNHHTFRMLQDMVPHIRRDVEEQIQSRRPRRDRLPDSTTGMSSVVMNPNHVGSNLPGTDRVGRDVAGMIASLVTGDEHGREGVEGADAGSNAADDGLSITMGAEDGSSSLPMSASSRLNSDEDEGERQYGLRLSTILQDSSSEDEDGGVLLFSGRRQLDFR</sequence>
<dbReference type="PANTHER" id="PTHR42037">
    <property type="match status" value="1"/>
</dbReference>
<evidence type="ECO:0000256" key="1">
    <source>
        <dbReference type="SAM" id="MobiDB-lite"/>
    </source>
</evidence>
<keyword evidence="3" id="KW-1185">Reference proteome</keyword>
<dbReference type="InterPro" id="IPR027796">
    <property type="entry name" value="OTT_1508_deam-like"/>
</dbReference>
<feature type="compositionally biased region" description="Low complexity" evidence="1">
    <location>
        <begin position="484"/>
        <end position="495"/>
    </location>
</feature>
<dbReference type="Pfam" id="PF14441">
    <property type="entry name" value="OTT_1508_deam"/>
    <property type="match status" value="1"/>
</dbReference>
<comment type="caution">
    <text evidence="2">The sequence shown here is derived from an EMBL/GenBank/DDBJ whole genome shotgun (WGS) entry which is preliminary data.</text>
</comment>
<evidence type="ECO:0008006" key="4">
    <source>
        <dbReference type="Google" id="ProtNLM"/>
    </source>
</evidence>
<feature type="region of interest" description="Disordered" evidence="1">
    <location>
        <begin position="420"/>
        <end position="459"/>
    </location>
</feature>
<feature type="region of interest" description="Disordered" evidence="1">
    <location>
        <begin position="473"/>
        <end position="552"/>
    </location>
</feature>
<gene>
    <name evidence="2" type="ORF">LTR24_004186</name>
</gene>
<feature type="compositionally biased region" description="Low complexity" evidence="1">
    <location>
        <begin position="506"/>
        <end position="517"/>
    </location>
</feature>
<organism evidence="2 3">
    <name type="scientific">Lithohypha guttulata</name>
    <dbReference type="NCBI Taxonomy" id="1690604"/>
    <lineage>
        <taxon>Eukaryota</taxon>
        <taxon>Fungi</taxon>
        <taxon>Dikarya</taxon>
        <taxon>Ascomycota</taxon>
        <taxon>Pezizomycotina</taxon>
        <taxon>Eurotiomycetes</taxon>
        <taxon>Chaetothyriomycetidae</taxon>
        <taxon>Chaetothyriales</taxon>
        <taxon>Trichomeriaceae</taxon>
        <taxon>Lithohypha</taxon>
    </lineage>
</organism>
<dbReference type="PANTHER" id="PTHR42037:SF1">
    <property type="match status" value="1"/>
</dbReference>
<protein>
    <recommendedName>
        <fullName evidence="4">HAUS augmin-like complex subunit 6 N-terminal domain-containing protein</fullName>
    </recommendedName>
</protein>